<name>A0A8E1URU4_9BACT</name>
<dbReference type="PANTHER" id="PTHR38687">
    <property type="entry name" value="CELL DIVISION PROTEIN DEDD-RELATED"/>
    <property type="match status" value="1"/>
</dbReference>
<keyword evidence="4" id="KW-1185">Reference proteome</keyword>
<dbReference type="GO" id="GO:0051301">
    <property type="term" value="P:cell division"/>
    <property type="evidence" value="ECO:0007669"/>
    <property type="project" value="UniProtKB-KW"/>
</dbReference>
<evidence type="ECO:0000313" key="4">
    <source>
        <dbReference type="Proteomes" id="UP000036951"/>
    </source>
</evidence>
<feature type="chain" id="PRO_5034211369" evidence="1">
    <location>
        <begin position="19"/>
        <end position="164"/>
    </location>
</feature>
<dbReference type="EMBL" id="LFQU01000003">
    <property type="protein sequence ID" value="KOO69349.1"/>
    <property type="molecule type" value="Genomic_DNA"/>
</dbReference>
<dbReference type="InterPro" id="IPR007730">
    <property type="entry name" value="SPOR-like_dom"/>
</dbReference>
<dbReference type="PROSITE" id="PS51724">
    <property type="entry name" value="SPOR"/>
    <property type="match status" value="1"/>
</dbReference>
<dbReference type="PROSITE" id="PS51257">
    <property type="entry name" value="PROKAR_LIPOPROTEIN"/>
    <property type="match status" value="1"/>
</dbReference>
<evidence type="ECO:0000256" key="1">
    <source>
        <dbReference type="SAM" id="SignalP"/>
    </source>
</evidence>
<dbReference type="Pfam" id="PF05036">
    <property type="entry name" value="SPOR"/>
    <property type="match status" value="1"/>
</dbReference>
<proteinExistence type="predicted"/>
<dbReference type="RefSeq" id="WP_021853348.1">
    <property type="nucleotide sequence ID" value="NZ_DAWCKJ010000024.1"/>
</dbReference>
<feature type="signal peptide" evidence="1">
    <location>
        <begin position="1"/>
        <end position="18"/>
    </location>
</feature>
<dbReference type="PANTHER" id="PTHR38687:SF2">
    <property type="entry name" value="CELL DIVISION PROTEIN FTSN"/>
    <property type="match status" value="1"/>
</dbReference>
<protein>
    <submittedName>
        <fullName evidence="3">Cell division protein</fullName>
    </submittedName>
</protein>
<dbReference type="OrthoDB" id="1123218at2"/>
<dbReference type="SUPFAM" id="SSF110997">
    <property type="entry name" value="Sporulation related repeat"/>
    <property type="match status" value="1"/>
</dbReference>
<evidence type="ECO:0000313" key="3">
    <source>
        <dbReference type="EMBL" id="KOO69349.1"/>
    </source>
</evidence>
<comment type="caution">
    <text evidence="3">The sequence shown here is derived from an EMBL/GenBank/DDBJ whole genome shotgun (WGS) entry which is preliminary data.</text>
</comment>
<dbReference type="Gene3D" id="3.30.70.1070">
    <property type="entry name" value="Sporulation related repeat"/>
    <property type="match status" value="1"/>
</dbReference>
<sequence length="164" mass="17842">MKKYTVLCAGLCVALAFTGCKSSESAYRKAYEKAKAQEEQTAVQNQGSEEIAVVTPVVEKPATETVVVDNVDNVPVRQESLSVVSGAGLKNFSVVVGSFSVQANAEGLQSTLKSRGYDAQIAYNSSNQMYRVVAGTFDIKTDAVRSRNELRSEYPDAWLLFNQK</sequence>
<dbReference type="AlphaFoldDB" id="A0A8E1URU4"/>
<organism evidence="3 4">
    <name type="scientific">Xylanibacter rarus</name>
    <dbReference type="NCBI Taxonomy" id="1676614"/>
    <lineage>
        <taxon>Bacteria</taxon>
        <taxon>Pseudomonadati</taxon>
        <taxon>Bacteroidota</taxon>
        <taxon>Bacteroidia</taxon>
        <taxon>Bacteroidales</taxon>
        <taxon>Prevotellaceae</taxon>
        <taxon>Xylanibacter</taxon>
    </lineage>
</organism>
<dbReference type="InterPro" id="IPR052521">
    <property type="entry name" value="Cell_div_SPOR-domain"/>
</dbReference>
<dbReference type="GO" id="GO:0042834">
    <property type="term" value="F:peptidoglycan binding"/>
    <property type="evidence" value="ECO:0007669"/>
    <property type="project" value="InterPro"/>
</dbReference>
<keyword evidence="1" id="KW-0732">Signal</keyword>
<evidence type="ECO:0000259" key="2">
    <source>
        <dbReference type="PROSITE" id="PS51724"/>
    </source>
</evidence>
<dbReference type="InterPro" id="IPR036680">
    <property type="entry name" value="SPOR-like_sf"/>
</dbReference>
<accession>A0A8E1URU4</accession>
<dbReference type="Proteomes" id="UP000036951">
    <property type="component" value="Unassembled WGS sequence"/>
</dbReference>
<gene>
    <name evidence="3" type="ORF">ACU52_03095</name>
</gene>
<keyword evidence="3" id="KW-0131">Cell cycle</keyword>
<reference evidence="3 4" key="1">
    <citation type="submission" date="2015-06" db="EMBL/GenBank/DDBJ databases">
        <title>Prevotella sp. 109, sp. nov., a novel member of the family Prevotellaceae isolated from human faeces.</title>
        <authorList>
            <person name="Shkoporov A.N."/>
            <person name="Chaplin A.V."/>
            <person name="Kafarskaia L.I."/>
            <person name="Efimov B.A."/>
        </authorList>
    </citation>
    <scope>NUCLEOTIDE SEQUENCE [LARGE SCALE GENOMIC DNA]</scope>
    <source>
        <strain evidence="3 4">109</strain>
    </source>
</reference>
<keyword evidence="3" id="KW-0132">Cell division</keyword>
<feature type="domain" description="SPOR" evidence="2">
    <location>
        <begin position="86"/>
        <end position="162"/>
    </location>
</feature>